<evidence type="ECO:0000313" key="2">
    <source>
        <dbReference type="EMBL" id="TCO57948.1"/>
    </source>
</evidence>
<feature type="domain" description="AAA+ ATPase" evidence="1">
    <location>
        <begin position="41"/>
        <end position="196"/>
    </location>
</feature>
<dbReference type="InterPro" id="IPR027417">
    <property type="entry name" value="P-loop_NTPase"/>
</dbReference>
<dbReference type="PANTHER" id="PTHR47691:SF3">
    <property type="entry name" value="HTH-TYPE TRANSCRIPTIONAL REGULATOR RV0890C-RELATED"/>
    <property type="match status" value="1"/>
</dbReference>
<keyword evidence="3" id="KW-1185">Reference proteome</keyword>
<dbReference type="InterPro" id="IPR049945">
    <property type="entry name" value="AAA_22"/>
</dbReference>
<dbReference type="Pfam" id="PF13424">
    <property type="entry name" value="TPR_12"/>
    <property type="match status" value="1"/>
</dbReference>
<gene>
    <name evidence="2" type="ORF">EV192_10510</name>
</gene>
<dbReference type="SUPFAM" id="SSF48452">
    <property type="entry name" value="TPR-like"/>
    <property type="match status" value="1"/>
</dbReference>
<proteinExistence type="predicted"/>
<organism evidence="2 3">
    <name type="scientific">Actinocrispum wychmicini</name>
    <dbReference type="NCBI Taxonomy" id="1213861"/>
    <lineage>
        <taxon>Bacteria</taxon>
        <taxon>Bacillati</taxon>
        <taxon>Actinomycetota</taxon>
        <taxon>Actinomycetes</taxon>
        <taxon>Pseudonocardiales</taxon>
        <taxon>Pseudonocardiaceae</taxon>
        <taxon>Actinocrispum</taxon>
    </lineage>
</organism>
<dbReference type="SUPFAM" id="SSF52540">
    <property type="entry name" value="P-loop containing nucleoside triphosphate hydrolases"/>
    <property type="match status" value="1"/>
</dbReference>
<dbReference type="Proteomes" id="UP000295680">
    <property type="component" value="Unassembled WGS sequence"/>
</dbReference>
<dbReference type="AlphaFoldDB" id="A0A4R2JLL8"/>
<dbReference type="PANTHER" id="PTHR47691">
    <property type="entry name" value="REGULATOR-RELATED"/>
    <property type="match status" value="1"/>
</dbReference>
<dbReference type="EMBL" id="SLWS01000005">
    <property type="protein sequence ID" value="TCO57948.1"/>
    <property type="molecule type" value="Genomic_DNA"/>
</dbReference>
<name>A0A4R2JLL8_9PSEU</name>
<dbReference type="Gene3D" id="3.40.50.300">
    <property type="entry name" value="P-loop containing nucleotide triphosphate hydrolases"/>
    <property type="match status" value="1"/>
</dbReference>
<dbReference type="RefSeq" id="WP_132118342.1">
    <property type="nucleotide sequence ID" value="NZ_SLWS01000005.1"/>
</dbReference>
<reference evidence="2 3" key="1">
    <citation type="submission" date="2019-03" db="EMBL/GenBank/DDBJ databases">
        <title>Genomic Encyclopedia of Type Strains, Phase IV (KMG-IV): sequencing the most valuable type-strain genomes for metagenomic binning, comparative biology and taxonomic classification.</title>
        <authorList>
            <person name="Goeker M."/>
        </authorList>
    </citation>
    <scope>NUCLEOTIDE SEQUENCE [LARGE SCALE GENOMIC DNA]</scope>
    <source>
        <strain evidence="2 3">DSM 45934</strain>
    </source>
</reference>
<dbReference type="GO" id="GO:0016887">
    <property type="term" value="F:ATP hydrolysis activity"/>
    <property type="evidence" value="ECO:0007669"/>
    <property type="project" value="InterPro"/>
</dbReference>
<dbReference type="Pfam" id="PF13401">
    <property type="entry name" value="AAA_22"/>
    <property type="match status" value="1"/>
</dbReference>
<dbReference type="SMART" id="SM00382">
    <property type="entry name" value="AAA"/>
    <property type="match status" value="1"/>
</dbReference>
<dbReference type="InterPro" id="IPR003593">
    <property type="entry name" value="AAA+_ATPase"/>
</dbReference>
<evidence type="ECO:0000259" key="1">
    <source>
        <dbReference type="SMART" id="SM00382"/>
    </source>
</evidence>
<sequence>MTTNAHGPAQVVGVPVAYGLETFRDRTREQNDVLRDLADAHTRVVTIVGRRGIGKSALAARVANSVQTVQRWRIVNVSSRTNGLSVERIYLDCARSVGGEAEQELLSVWTSGKTMVDKLMELLSVFAETPCLLVLDNLEDRLTDTGEPVDDELRDFLDVRFRVHHRLRALVTTQVPIALAPAMRRYESRLYLDDGLPSTDGVALLRELDRDGEAGLHRIPDEELARAVRRVHGVPRAIELVFGALVEDYLTLPTLDEVLVDYPAREDMVANLAQDRFRRLDYEARMVLDVLAVFGRPVPAAAVAWVVGPMAPDLDVTVTLAKLAARGRMVTVDRTTRTFALHPMDSDLIRSELDPDGPLGSRALDRRVADWYANSKLPAPRRHSVDDVLPDRYEFAHRVRAGDHEVAAQLLNEFDEFLMWRGSAAATAVMHEQLRGQLRDPEIKLGHLVGHGMSLVGIGPLDKAAEVLREAVELVDEVGDLHLTQRATFALGDAYRLLGRLDLAIEPLNRSVELAAQLRSPEWLSRALMSLSLAHSYRRELDLAQQVAERMHEHAETADYECGRAQAYDATALVALARGHWSEVIPATERASAAYRRAGVTEALGYVSNVQGLAFAALGEYDASEAALLRGRDYGNDLNSPRTVGLCLHNLAWLHWIRGDHRKAAETAQAALAAFGMSGGNDLIAAQALATAATAMSAGDLPEAARQLWSAAESSRGNADLVPAEWLELEAVRLAAEENSRE</sequence>
<protein>
    <submittedName>
        <fullName evidence="2">Tetratricopeptide repeat protein</fullName>
    </submittedName>
</protein>
<accession>A0A4R2JLL8</accession>
<evidence type="ECO:0000313" key="3">
    <source>
        <dbReference type="Proteomes" id="UP000295680"/>
    </source>
</evidence>
<comment type="caution">
    <text evidence="2">The sequence shown here is derived from an EMBL/GenBank/DDBJ whole genome shotgun (WGS) entry which is preliminary data.</text>
</comment>
<dbReference type="Gene3D" id="1.25.40.10">
    <property type="entry name" value="Tetratricopeptide repeat domain"/>
    <property type="match status" value="2"/>
</dbReference>
<dbReference type="InterPro" id="IPR011990">
    <property type="entry name" value="TPR-like_helical_dom_sf"/>
</dbReference>
<dbReference type="OrthoDB" id="3440566at2"/>